<dbReference type="PANTHER" id="PTHR43197:SF1">
    <property type="entry name" value="UTP--GLUCOSE-1-PHOSPHATE URIDYLYLTRANSFERASE"/>
    <property type="match status" value="1"/>
</dbReference>
<dbReference type="GO" id="GO:0006011">
    <property type="term" value="P:UDP-alpha-D-glucose metabolic process"/>
    <property type="evidence" value="ECO:0007669"/>
    <property type="project" value="InterPro"/>
</dbReference>
<comment type="similarity">
    <text evidence="1">Belongs to the UDPGP type 2 family.</text>
</comment>
<comment type="caution">
    <text evidence="7">The sequence shown here is derived from an EMBL/GenBank/DDBJ whole genome shotgun (WGS) entry which is preliminary data.</text>
</comment>
<dbReference type="Pfam" id="PF00483">
    <property type="entry name" value="NTP_transferase"/>
    <property type="match status" value="1"/>
</dbReference>
<dbReference type="InterPro" id="IPR005835">
    <property type="entry name" value="NTP_transferase_dom"/>
</dbReference>
<organism evidence="7">
    <name type="scientific">marine sediment metagenome</name>
    <dbReference type="NCBI Taxonomy" id="412755"/>
    <lineage>
        <taxon>unclassified sequences</taxon>
        <taxon>metagenomes</taxon>
        <taxon>ecological metagenomes</taxon>
    </lineage>
</organism>
<dbReference type="CDD" id="cd02541">
    <property type="entry name" value="UGPase_prokaryotic"/>
    <property type="match status" value="1"/>
</dbReference>
<feature type="domain" description="Nucleotidyl transferase" evidence="6">
    <location>
        <begin position="9"/>
        <end position="265"/>
    </location>
</feature>
<dbReference type="SUPFAM" id="SSF53448">
    <property type="entry name" value="Nucleotide-diphospho-sugar transferases"/>
    <property type="match status" value="1"/>
</dbReference>
<evidence type="ECO:0000313" key="7">
    <source>
        <dbReference type="EMBL" id="KKO12243.1"/>
    </source>
</evidence>
<protein>
    <recommendedName>
        <fullName evidence="2">UTP--glucose-1-phosphate uridylyltransferase</fullName>
        <ecNumber evidence="2">2.7.7.9</ecNumber>
    </recommendedName>
</protein>
<keyword evidence="4" id="KW-0548">Nucleotidyltransferase</keyword>
<sequence length="275" mass="30497">MIKKCLFPAAGYGTRFLPVTKAMPKEMLPLVNKPLIQYGVEEALAAGMAGIAIVTGRGKRAIEDHFDISFELETQIAGTSKESALNEVRHIMKECTFSYTRQVQMKGLGHAILTGETLIGNEPFGVVLADDYCVTEGDGVLSQMVALYEKYNCSIVAIEEVPREETYKYGVIDGEEVEPGVFRISQMVEKPDPADAPSNLAIIGRYILTPDIFDVLRTTPPGRNGELQITDALMMQAQQGKVLGYRFKGRRFDCGSVEGFVEATNYNYQNIYTRR</sequence>
<dbReference type="PANTHER" id="PTHR43197">
    <property type="entry name" value="UTP--GLUCOSE-1-PHOSPHATE URIDYLYLTRANSFERASE"/>
    <property type="match status" value="1"/>
</dbReference>
<dbReference type="NCBIfam" id="TIGR01099">
    <property type="entry name" value="galU"/>
    <property type="match status" value="1"/>
</dbReference>
<name>A0A0F9WI78_9ZZZZ</name>
<dbReference type="AlphaFoldDB" id="A0A0F9WI78"/>
<evidence type="ECO:0000259" key="6">
    <source>
        <dbReference type="Pfam" id="PF00483"/>
    </source>
</evidence>
<gene>
    <name evidence="7" type="ORF">LCGC14_0002520</name>
</gene>
<proteinExistence type="inferred from homology"/>
<evidence type="ECO:0000256" key="2">
    <source>
        <dbReference type="ARBA" id="ARBA00012415"/>
    </source>
</evidence>
<evidence type="ECO:0000256" key="1">
    <source>
        <dbReference type="ARBA" id="ARBA00006890"/>
    </source>
</evidence>
<dbReference type="GO" id="GO:0003983">
    <property type="term" value="F:UTP:glucose-1-phosphate uridylyltransferase activity"/>
    <property type="evidence" value="ECO:0007669"/>
    <property type="project" value="UniProtKB-EC"/>
</dbReference>
<dbReference type="InterPro" id="IPR029044">
    <property type="entry name" value="Nucleotide-diphossugar_trans"/>
</dbReference>
<evidence type="ECO:0000256" key="3">
    <source>
        <dbReference type="ARBA" id="ARBA00022679"/>
    </source>
</evidence>
<reference evidence="7" key="1">
    <citation type="journal article" date="2015" name="Nature">
        <title>Complex archaea that bridge the gap between prokaryotes and eukaryotes.</title>
        <authorList>
            <person name="Spang A."/>
            <person name="Saw J.H."/>
            <person name="Jorgensen S.L."/>
            <person name="Zaremba-Niedzwiedzka K."/>
            <person name="Martijn J."/>
            <person name="Lind A.E."/>
            <person name="van Eijk R."/>
            <person name="Schleper C."/>
            <person name="Guy L."/>
            <person name="Ettema T.J."/>
        </authorList>
    </citation>
    <scope>NUCLEOTIDE SEQUENCE</scope>
</reference>
<dbReference type="EC" id="2.7.7.9" evidence="2"/>
<evidence type="ECO:0000256" key="4">
    <source>
        <dbReference type="ARBA" id="ARBA00022695"/>
    </source>
</evidence>
<evidence type="ECO:0000256" key="5">
    <source>
        <dbReference type="ARBA" id="ARBA00048128"/>
    </source>
</evidence>
<accession>A0A0F9WI78</accession>
<comment type="catalytic activity">
    <reaction evidence="5">
        <text>alpha-D-glucose 1-phosphate + UTP + H(+) = UDP-alpha-D-glucose + diphosphate</text>
        <dbReference type="Rhea" id="RHEA:19889"/>
        <dbReference type="ChEBI" id="CHEBI:15378"/>
        <dbReference type="ChEBI" id="CHEBI:33019"/>
        <dbReference type="ChEBI" id="CHEBI:46398"/>
        <dbReference type="ChEBI" id="CHEBI:58601"/>
        <dbReference type="ChEBI" id="CHEBI:58885"/>
        <dbReference type="EC" id="2.7.7.9"/>
    </reaction>
</comment>
<dbReference type="FunFam" id="3.90.550.10:FF:000045">
    <property type="entry name" value="UTP--glucose-1-phosphate uridylyltransferase"/>
    <property type="match status" value="1"/>
</dbReference>
<dbReference type="EMBL" id="LAZR01000001">
    <property type="protein sequence ID" value="KKO12243.1"/>
    <property type="molecule type" value="Genomic_DNA"/>
</dbReference>
<keyword evidence="3" id="KW-0808">Transferase</keyword>
<dbReference type="Gene3D" id="3.90.550.10">
    <property type="entry name" value="Spore Coat Polysaccharide Biosynthesis Protein SpsA, Chain A"/>
    <property type="match status" value="1"/>
</dbReference>
<dbReference type="InterPro" id="IPR005771">
    <property type="entry name" value="GalU_uridylyltTrfase_bac/arc"/>
</dbReference>